<protein>
    <submittedName>
        <fullName evidence="2">Unnamed protein product</fullName>
    </submittedName>
</protein>
<feature type="compositionally biased region" description="Low complexity" evidence="1">
    <location>
        <begin position="75"/>
        <end position="86"/>
    </location>
</feature>
<evidence type="ECO:0000313" key="3">
    <source>
        <dbReference type="Proteomes" id="UP001165063"/>
    </source>
</evidence>
<dbReference type="Proteomes" id="UP001165063">
    <property type="component" value="Unassembled WGS sequence"/>
</dbReference>
<organism evidence="2 3">
    <name type="scientific">Ambrosiozyma monospora</name>
    <name type="common">Yeast</name>
    <name type="synonym">Endomycopsis monosporus</name>
    <dbReference type="NCBI Taxonomy" id="43982"/>
    <lineage>
        <taxon>Eukaryota</taxon>
        <taxon>Fungi</taxon>
        <taxon>Dikarya</taxon>
        <taxon>Ascomycota</taxon>
        <taxon>Saccharomycotina</taxon>
        <taxon>Pichiomycetes</taxon>
        <taxon>Pichiales</taxon>
        <taxon>Pichiaceae</taxon>
        <taxon>Ambrosiozyma</taxon>
    </lineage>
</organism>
<comment type="caution">
    <text evidence="2">The sequence shown here is derived from an EMBL/GenBank/DDBJ whole genome shotgun (WGS) entry which is preliminary data.</text>
</comment>
<dbReference type="EMBL" id="BSXU01001239">
    <property type="protein sequence ID" value="GMG25294.1"/>
    <property type="molecule type" value="Genomic_DNA"/>
</dbReference>
<feature type="region of interest" description="Disordered" evidence="1">
    <location>
        <begin position="69"/>
        <end position="90"/>
    </location>
</feature>
<proteinExistence type="predicted"/>
<evidence type="ECO:0000313" key="2">
    <source>
        <dbReference type="EMBL" id="GMG25294.1"/>
    </source>
</evidence>
<feature type="compositionally biased region" description="Low complexity" evidence="1">
    <location>
        <begin position="19"/>
        <end position="29"/>
    </location>
</feature>
<sequence length="697" mass="77530">MQTPPATVKKNKTIPDLFSSNSNGNSNSGKRIAKALSVFEFNTPTKKGIRSSPSFSKFTSKHIENNKSQYLGENSSLSPKSSTFSSPKDNTSYDTFSIVSPPKRPADLQIEKKGRISFDERCCVCEEYLSNLMQGEELVSLSCGHFAHFNCSVQTSSLDFSDDKTVNVFCNMCEDSISCQDSYLNDKLLRSLMLRGDELLDIHPEDFVSTSTPDVETPVESSLGTLASSSFSHLLDPPSAPPPITPIAQIGSSNREYFRPDNFSRVLNNSPTVPLRTRPLLKQSPIITTLPQTPTSASSNNSFSNGSFDFDLDMNTQIQISPEYSTLSLPIDEELPDYTDVNCVVNIKKVDYEPSPNQLNKEDQIKVGIAKTKITNEILKNFDEKIVDKKNLNVANLGALVLFEIFDTITLNQKLYLKCQCFLFEDALLILNSEGDQIIVLQEMTSKQISSITEDELTNSIIINVISLKLPEINLRIFNNIIQKKWLKVLTRLVSLKVKQAALEANVNNGLSSPTIEHTKSKSKRSKQNISSTIPLIQLSANAWGLVASNESIIPAEVLKYNKLVSKGLDLPFMFLKRQMPSPGHIPVTMILCIPCKMDEEFDMELDEYTQSMKDAINKVIEGLDEDDKLGLVFLGVPEGSDMGHYYGCASPSWEGWQGVIDGLQFHSDANVGNANSRWVHDLKSYPGFQKKKNGFV</sequence>
<gene>
    <name evidence="2" type="ORF">Amon01_000309000</name>
</gene>
<accession>A0A9W6YQW6</accession>
<name>A0A9W6YQW6_AMBMO</name>
<evidence type="ECO:0000256" key="1">
    <source>
        <dbReference type="SAM" id="MobiDB-lite"/>
    </source>
</evidence>
<keyword evidence="3" id="KW-1185">Reference proteome</keyword>
<feature type="region of interest" description="Disordered" evidence="1">
    <location>
        <begin position="1"/>
        <end position="29"/>
    </location>
</feature>
<dbReference type="AlphaFoldDB" id="A0A9W6YQW6"/>
<dbReference type="OrthoDB" id="299997at2759"/>
<reference evidence="2" key="1">
    <citation type="submission" date="2023-04" db="EMBL/GenBank/DDBJ databases">
        <title>Ambrosiozyma monospora NBRC 1965.</title>
        <authorList>
            <person name="Ichikawa N."/>
            <person name="Sato H."/>
            <person name="Tonouchi N."/>
        </authorList>
    </citation>
    <scope>NUCLEOTIDE SEQUENCE</scope>
    <source>
        <strain evidence="2">NBRC 1965</strain>
    </source>
</reference>
<dbReference type="SUPFAM" id="SSF57850">
    <property type="entry name" value="RING/U-box"/>
    <property type="match status" value="1"/>
</dbReference>